<feature type="domain" description="HTH luxR-type" evidence="5">
    <location>
        <begin position="175"/>
        <end position="240"/>
    </location>
</feature>
<keyword evidence="2" id="KW-0238">DNA-binding</keyword>
<dbReference type="SMART" id="SM00421">
    <property type="entry name" value="HTH_LUXR"/>
    <property type="match status" value="1"/>
</dbReference>
<dbReference type="PRINTS" id="PR00038">
    <property type="entry name" value="HTHLUXR"/>
</dbReference>
<organism evidence="6">
    <name type="scientific">Rouxiella sp. WC2420</name>
    <dbReference type="NCBI Taxonomy" id="3234145"/>
    <lineage>
        <taxon>Bacteria</taxon>
        <taxon>Pseudomonadati</taxon>
        <taxon>Pseudomonadota</taxon>
        <taxon>Gammaproteobacteria</taxon>
        <taxon>Enterobacterales</taxon>
        <taxon>Yersiniaceae</taxon>
        <taxon>Rouxiella</taxon>
    </lineage>
</organism>
<dbReference type="InterPro" id="IPR036693">
    <property type="entry name" value="TF_LuxR_autoind-bd_dom_sf"/>
</dbReference>
<protein>
    <submittedName>
        <fullName evidence="6">Autoinducer binding domain-containing protein</fullName>
    </submittedName>
</protein>
<dbReference type="Gene3D" id="3.30.450.80">
    <property type="entry name" value="Transcription factor LuxR-like, autoinducer-binding domain"/>
    <property type="match status" value="1"/>
</dbReference>
<dbReference type="GO" id="GO:0003677">
    <property type="term" value="F:DNA binding"/>
    <property type="evidence" value="ECO:0007669"/>
    <property type="project" value="UniProtKB-KW"/>
</dbReference>
<sequence length="249" mass="28828">MSSDSHSLFNNILINKAIEEFIERRLFSLLNVKYTYAVMSKKNPSELLTISNYPKKWEIIYKENNYQYIDPIVNIALNSILPFSWNEKIIINSKLKLSIFEVAKKHEVINGYTFVTHDCANNLVTLSVLIDKNNELQIFSKIEKNKEKIQMLLMLIHHKLISLYQDKNLISNLIVNYRKDIFSRRENDVLYWASMGRTYKEIASLLGITTSTVKFHIANVVKKLGVANAKQAICLSSELNLQQPVLTNI</sequence>
<dbReference type="GO" id="GO:0006355">
    <property type="term" value="P:regulation of DNA-templated transcription"/>
    <property type="evidence" value="ECO:0007669"/>
    <property type="project" value="InterPro"/>
</dbReference>
<proteinExistence type="predicted"/>
<name>A0AB39VPY2_9GAMM</name>
<dbReference type="Gene3D" id="1.10.10.10">
    <property type="entry name" value="Winged helix-like DNA-binding domain superfamily/Winged helix DNA-binding domain"/>
    <property type="match status" value="1"/>
</dbReference>
<dbReference type="SUPFAM" id="SSF75516">
    <property type="entry name" value="Pheromone-binding domain of LuxR-like quorum-sensing transcription factors"/>
    <property type="match status" value="1"/>
</dbReference>
<dbReference type="InterPro" id="IPR005143">
    <property type="entry name" value="TF_LuxR_autoind-bd_dom"/>
</dbReference>
<dbReference type="CDD" id="cd06170">
    <property type="entry name" value="LuxR_C_like"/>
    <property type="match status" value="1"/>
</dbReference>
<dbReference type="EMBL" id="CP165628">
    <property type="protein sequence ID" value="XDU72628.1"/>
    <property type="molecule type" value="Genomic_DNA"/>
</dbReference>
<evidence type="ECO:0000259" key="5">
    <source>
        <dbReference type="PROSITE" id="PS50043"/>
    </source>
</evidence>
<dbReference type="Pfam" id="PF03472">
    <property type="entry name" value="Autoind_bind"/>
    <property type="match status" value="1"/>
</dbReference>
<dbReference type="PROSITE" id="PS50043">
    <property type="entry name" value="HTH_LUXR_2"/>
    <property type="match status" value="1"/>
</dbReference>
<keyword evidence="3" id="KW-0010">Activator</keyword>
<dbReference type="PANTHER" id="PTHR44688:SF16">
    <property type="entry name" value="DNA-BINDING TRANSCRIPTIONAL ACTIVATOR DEVR_DOSR"/>
    <property type="match status" value="1"/>
</dbReference>
<reference evidence="6" key="1">
    <citation type="submission" date="2024-07" db="EMBL/GenBank/DDBJ databases">
        <authorList>
            <person name="Biller S.J."/>
        </authorList>
    </citation>
    <scope>NUCLEOTIDE SEQUENCE</scope>
    <source>
        <strain evidence="6">WC2420</strain>
    </source>
</reference>
<dbReference type="InterPro" id="IPR000792">
    <property type="entry name" value="Tscrpt_reg_LuxR_C"/>
</dbReference>
<evidence type="ECO:0000256" key="1">
    <source>
        <dbReference type="ARBA" id="ARBA00023015"/>
    </source>
</evidence>
<keyword evidence="4" id="KW-0804">Transcription</keyword>
<evidence type="ECO:0000256" key="3">
    <source>
        <dbReference type="ARBA" id="ARBA00023159"/>
    </source>
</evidence>
<gene>
    <name evidence="6" type="ORF">AB3G37_00395</name>
</gene>
<evidence type="ECO:0000256" key="4">
    <source>
        <dbReference type="ARBA" id="ARBA00023163"/>
    </source>
</evidence>
<dbReference type="Pfam" id="PF00196">
    <property type="entry name" value="GerE"/>
    <property type="match status" value="1"/>
</dbReference>
<dbReference type="SUPFAM" id="SSF46894">
    <property type="entry name" value="C-terminal effector domain of the bipartite response regulators"/>
    <property type="match status" value="1"/>
</dbReference>
<evidence type="ECO:0000256" key="2">
    <source>
        <dbReference type="ARBA" id="ARBA00023125"/>
    </source>
</evidence>
<dbReference type="InterPro" id="IPR016032">
    <property type="entry name" value="Sig_transdc_resp-reg_C-effctor"/>
</dbReference>
<accession>A0AB39VPY2</accession>
<dbReference type="PANTHER" id="PTHR44688">
    <property type="entry name" value="DNA-BINDING TRANSCRIPTIONAL ACTIVATOR DEVR_DOSR"/>
    <property type="match status" value="1"/>
</dbReference>
<dbReference type="AlphaFoldDB" id="A0AB39VPY2"/>
<keyword evidence="1" id="KW-0805">Transcription regulation</keyword>
<dbReference type="PROSITE" id="PS00622">
    <property type="entry name" value="HTH_LUXR_1"/>
    <property type="match status" value="1"/>
</dbReference>
<evidence type="ECO:0000313" key="6">
    <source>
        <dbReference type="EMBL" id="XDU72628.1"/>
    </source>
</evidence>
<dbReference type="InterPro" id="IPR036388">
    <property type="entry name" value="WH-like_DNA-bd_sf"/>
</dbReference>
<dbReference type="RefSeq" id="WP_369789365.1">
    <property type="nucleotide sequence ID" value="NZ_CP165628.1"/>
</dbReference>